<dbReference type="PROSITE" id="PS00463">
    <property type="entry name" value="ZN2_CY6_FUNGAL_1"/>
    <property type="match status" value="1"/>
</dbReference>
<protein>
    <recommendedName>
        <fullName evidence="8">Zn(2)-C6 fungal-type domain-containing protein</fullName>
    </recommendedName>
</protein>
<dbReference type="EMBL" id="ML976672">
    <property type="protein sequence ID" value="KAF1975017.1"/>
    <property type="molecule type" value="Genomic_DNA"/>
</dbReference>
<dbReference type="PANTHER" id="PTHR36206:SF4">
    <property type="entry name" value="HYPOTHETICAL CONSERVED PROTEIN (EUROFUNG)-RELATED"/>
    <property type="match status" value="1"/>
</dbReference>
<dbReference type="SUPFAM" id="SSF57701">
    <property type="entry name" value="Zn2/Cys6 DNA-binding domain"/>
    <property type="match status" value="1"/>
</dbReference>
<dbReference type="PANTHER" id="PTHR36206">
    <property type="entry name" value="ASPERCRYPTIN BIOSYNTHESIS CLUSTER-SPECIFIC TRANSCRIPTION REGULATOR ATNN-RELATED"/>
    <property type="match status" value="1"/>
</dbReference>
<dbReference type="Proteomes" id="UP000800036">
    <property type="component" value="Unassembled WGS sequence"/>
</dbReference>
<dbReference type="AlphaFoldDB" id="A0A6A5VNW4"/>
<evidence type="ECO:0000313" key="9">
    <source>
        <dbReference type="EMBL" id="KAF1975017.1"/>
    </source>
</evidence>
<keyword evidence="3" id="KW-0805">Transcription regulation</keyword>
<evidence type="ECO:0000256" key="7">
    <source>
        <dbReference type="SAM" id="MobiDB-lite"/>
    </source>
</evidence>
<dbReference type="InterPro" id="IPR052360">
    <property type="entry name" value="Transcr_Regulatory_Proteins"/>
</dbReference>
<feature type="region of interest" description="Disordered" evidence="7">
    <location>
        <begin position="427"/>
        <end position="449"/>
    </location>
</feature>
<dbReference type="PROSITE" id="PS50048">
    <property type="entry name" value="ZN2_CY6_FUNGAL_2"/>
    <property type="match status" value="1"/>
</dbReference>
<dbReference type="Gene3D" id="4.10.240.10">
    <property type="entry name" value="Zn(2)-C6 fungal-type DNA-binding domain"/>
    <property type="match status" value="1"/>
</dbReference>
<dbReference type="Pfam" id="PF00172">
    <property type="entry name" value="Zn_clus"/>
    <property type="match status" value="1"/>
</dbReference>
<dbReference type="InterPro" id="IPR036864">
    <property type="entry name" value="Zn2-C6_fun-type_DNA-bd_sf"/>
</dbReference>
<keyword evidence="1" id="KW-0479">Metal-binding</keyword>
<evidence type="ECO:0000313" key="10">
    <source>
        <dbReference type="Proteomes" id="UP000800036"/>
    </source>
</evidence>
<dbReference type="InterPro" id="IPR001138">
    <property type="entry name" value="Zn2Cys6_DnaBD"/>
</dbReference>
<evidence type="ECO:0000256" key="4">
    <source>
        <dbReference type="ARBA" id="ARBA00023125"/>
    </source>
</evidence>
<keyword evidence="2" id="KW-0862">Zinc</keyword>
<organism evidence="9 10">
    <name type="scientific">Bimuria novae-zelandiae CBS 107.79</name>
    <dbReference type="NCBI Taxonomy" id="1447943"/>
    <lineage>
        <taxon>Eukaryota</taxon>
        <taxon>Fungi</taxon>
        <taxon>Dikarya</taxon>
        <taxon>Ascomycota</taxon>
        <taxon>Pezizomycotina</taxon>
        <taxon>Dothideomycetes</taxon>
        <taxon>Pleosporomycetidae</taxon>
        <taxon>Pleosporales</taxon>
        <taxon>Massarineae</taxon>
        <taxon>Didymosphaeriaceae</taxon>
        <taxon>Bimuria</taxon>
    </lineage>
</organism>
<reference evidence="9" key="1">
    <citation type="journal article" date="2020" name="Stud. Mycol.">
        <title>101 Dothideomycetes genomes: a test case for predicting lifestyles and emergence of pathogens.</title>
        <authorList>
            <person name="Haridas S."/>
            <person name="Albert R."/>
            <person name="Binder M."/>
            <person name="Bloem J."/>
            <person name="Labutti K."/>
            <person name="Salamov A."/>
            <person name="Andreopoulos B."/>
            <person name="Baker S."/>
            <person name="Barry K."/>
            <person name="Bills G."/>
            <person name="Bluhm B."/>
            <person name="Cannon C."/>
            <person name="Castanera R."/>
            <person name="Culley D."/>
            <person name="Daum C."/>
            <person name="Ezra D."/>
            <person name="Gonzalez J."/>
            <person name="Henrissat B."/>
            <person name="Kuo A."/>
            <person name="Liang C."/>
            <person name="Lipzen A."/>
            <person name="Lutzoni F."/>
            <person name="Magnuson J."/>
            <person name="Mondo S."/>
            <person name="Nolan M."/>
            <person name="Ohm R."/>
            <person name="Pangilinan J."/>
            <person name="Park H.-J."/>
            <person name="Ramirez L."/>
            <person name="Alfaro M."/>
            <person name="Sun H."/>
            <person name="Tritt A."/>
            <person name="Yoshinaga Y."/>
            <person name="Zwiers L.-H."/>
            <person name="Turgeon B."/>
            <person name="Goodwin S."/>
            <person name="Spatafora J."/>
            <person name="Crous P."/>
            <person name="Grigoriev I."/>
        </authorList>
    </citation>
    <scope>NUCLEOTIDE SEQUENCE</scope>
    <source>
        <strain evidence="9">CBS 107.79</strain>
    </source>
</reference>
<evidence type="ECO:0000256" key="2">
    <source>
        <dbReference type="ARBA" id="ARBA00022833"/>
    </source>
</evidence>
<dbReference type="Pfam" id="PF11951">
    <property type="entry name" value="Fungal_trans_2"/>
    <property type="match status" value="1"/>
</dbReference>
<keyword evidence="6" id="KW-0539">Nucleus</keyword>
<sequence length="580" mass="64492">MAAVQPQTLILEFQSLKKSRRYGAKVRTGCLTCKSRRIKCDEAKPACFRCTSTGRSCGGYVANGTMQTTRSTPSIISPLQDKVVTQSWSGDGIPYLEFYYHCAIRNLSNRFDNGFWSRTALQLARSEPSIYHALIALGYLAKTEPGNLKHAHSRLTYQDKTLNFHYSKAVGLLVERMDEKSCTVELGLVACLLFVCIEFFKGNFMTAFTHLHSGLKIISELPYIQTHGLRPRTPSPSSPRPSTKTAKIIGSTSLLEDTLIPMFMRNITPAMLFGAPIEDIFTISIPSPSTYNHPFSTFTELQNSSFQLRNASALFARTMATKIFCKTPLTHADYATQTQILDAHHAWLRALQRLESARFLGVEEEVMAASMKLGYYSTYVLVACAMSLGEMGYDNHTAYFKAINHNARIVLEGMGIATPALPISSGTRKGLSKKNAPSNHAPKTAKESPRTGHFTFEISVIPPLHFVATRCRDPLIRREALAILQTNPPREGLWDVDTHIAIARRVIEIEESRLDPATGWPAQSARLWCSVHDGKGYSDGKILVTFAFAEWAATRVPGEDDMRIGPEGDRADAQWVERIG</sequence>
<keyword evidence="4" id="KW-0238">DNA-binding</keyword>
<dbReference type="GO" id="GO:0008270">
    <property type="term" value="F:zinc ion binding"/>
    <property type="evidence" value="ECO:0007669"/>
    <property type="project" value="InterPro"/>
</dbReference>
<evidence type="ECO:0000256" key="5">
    <source>
        <dbReference type="ARBA" id="ARBA00023163"/>
    </source>
</evidence>
<keyword evidence="10" id="KW-1185">Reference proteome</keyword>
<dbReference type="CDD" id="cd00067">
    <property type="entry name" value="GAL4"/>
    <property type="match status" value="1"/>
</dbReference>
<keyword evidence="5" id="KW-0804">Transcription</keyword>
<evidence type="ECO:0000256" key="6">
    <source>
        <dbReference type="ARBA" id="ARBA00023242"/>
    </source>
</evidence>
<dbReference type="InterPro" id="IPR021858">
    <property type="entry name" value="Fun_TF"/>
</dbReference>
<evidence type="ECO:0000256" key="3">
    <source>
        <dbReference type="ARBA" id="ARBA00023015"/>
    </source>
</evidence>
<accession>A0A6A5VNW4</accession>
<dbReference type="OrthoDB" id="2593732at2759"/>
<feature type="domain" description="Zn(2)-C6 fungal-type" evidence="8">
    <location>
        <begin position="29"/>
        <end position="57"/>
    </location>
</feature>
<dbReference type="GO" id="GO:0000981">
    <property type="term" value="F:DNA-binding transcription factor activity, RNA polymerase II-specific"/>
    <property type="evidence" value="ECO:0007669"/>
    <property type="project" value="InterPro"/>
</dbReference>
<evidence type="ECO:0000256" key="1">
    <source>
        <dbReference type="ARBA" id="ARBA00022723"/>
    </source>
</evidence>
<dbReference type="SMART" id="SM00066">
    <property type="entry name" value="GAL4"/>
    <property type="match status" value="1"/>
</dbReference>
<evidence type="ECO:0000259" key="8">
    <source>
        <dbReference type="PROSITE" id="PS50048"/>
    </source>
</evidence>
<proteinExistence type="predicted"/>
<gene>
    <name evidence="9" type="ORF">BU23DRAFT_530781</name>
</gene>
<dbReference type="GO" id="GO:0003677">
    <property type="term" value="F:DNA binding"/>
    <property type="evidence" value="ECO:0007669"/>
    <property type="project" value="UniProtKB-KW"/>
</dbReference>
<name>A0A6A5VNW4_9PLEO</name>